<dbReference type="eggNOG" id="ENOG5030UWE">
    <property type="taxonomic scope" value="Bacteria"/>
</dbReference>
<dbReference type="AlphaFoldDB" id="C9YXN1"/>
<evidence type="ECO:0000256" key="1">
    <source>
        <dbReference type="SAM" id="MobiDB-lite"/>
    </source>
</evidence>
<evidence type="ECO:0000313" key="2">
    <source>
        <dbReference type="EMBL" id="CBG69385.1"/>
    </source>
</evidence>
<dbReference type="Proteomes" id="UP000001444">
    <property type="component" value="Chromosome"/>
</dbReference>
<protein>
    <submittedName>
        <fullName evidence="2">Uncharacterized protein</fullName>
    </submittedName>
</protein>
<reference evidence="2 3" key="1">
    <citation type="journal article" date="2010" name="Mol. Plant Microbe Interact.">
        <title>Streptomyces scabies 87-22 contains a coronafacic acid-like biosynthetic cluster that contributes to plant-microbe interactions.</title>
        <authorList>
            <person name="Bignell D.R."/>
            <person name="Seipke R.F."/>
            <person name="Huguet-Tapia J.C."/>
            <person name="Chambers A.H."/>
            <person name="Parry R.J."/>
            <person name="Loria R."/>
        </authorList>
    </citation>
    <scope>NUCLEOTIDE SEQUENCE [LARGE SCALE GENOMIC DNA]</scope>
    <source>
        <strain evidence="2 3">87.22</strain>
    </source>
</reference>
<feature type="region of interest" description="Disordered" evidence="1">
    <location>
        <begin position="24"/>
        <end position="45"/>
    </location>
</feature>
<evidence type="ECO:0000313" key="3">
    <source>
        <dbReference type="Proteomes" id="UP000001444"/>
    </source>
</evidence>
<dbReference type="HOGENOM" id="CLU_2792403_0_0_11"/>
<dbReference type="EMBL" id="FN554889">
    <property type="protein sequence ID" value="CBG69385.1"/>
    <property type="molecule type" value="Genomic_DNA"/>
</dbReference>
<gene>
    <name evidence="2" type="ordered locus">SCAB_22711</name>
</gene>
<organism evidence="2 3">
    <name type="scientific">Streptomyces scabiei (strain 87.22)</name>
    <dbReference type="NCBI Taxonomy" id="680198"/>
    <lineage>
        <taxon>Bacteria</taxon>
        <taxon>Bacillati</taxon>
        <taxon>Actinomycetota</taxon>
        <taxon>Actinomycetes</taxon>
        <taxon>Kitasatosporales</taxon>
        <taxon>Streptomycetaceae</taxon>
        <taxon>Streptomyces</taxon>
    </lineage>
</organism>
<dbReference type="STRING" id="680198.SCAB_22711"/>
<dbReference type="KEGG" id="scb:SCAB_22711"/>
<proteinExistence type="predicted"/>
<accession>C9YXN1</accession>
<name>C9YXN1_STRSW</name>
<sequence>MGSVSVARETDVTREQATCEELATAGGQFPKSGEPGRPAFDSAQPESTRLIGGAVTFVTEPAHDIVGS</sequence>
<keyword evidence="3" id="KW-1185">Reference proteome</keyword>